<sequence>MRLSHVLVAIASVVLISNSTATDSKQVKISSPDLVQSIDVIHGSKRLLRSDDDEYYFDNGDSEALEEEERGVNLKPLTEAKMWTMKGDGMSAKAYAKKMGIYDTMKEIERTGKGWTAFQGTHRFQKYIKYFNFLKENK</sequence>
<comment type="caution">
    <text evidence="3">The sequence shown here is derived from an EMBL/GenBank/DDBJ whole genome shotgun (WGS) entry which is preliminary data.</text>
</comment>
<feature type="chain" id="PRO_5042511102" description="PexRD2 WYL domain-containing protein" evidence="1">
    <location>
        <begin position="22"/>
        <end position="138"/>
    </location>
</feature>
<accession>A0A8T1W1K6</accession>
<keyword evidence="1" id="KW-0732">Signal</keyword>
<protein>
    <recommendedName>
        <fullName evidence="2">PexRD2 WYL domain-containing protein</fullName>
    </recommendedName>
</protein>
<dbReference type="OrthoDB" id="95103at2759"/>
<gene>
    <name evidence="3" type="ORF">PHYBOEH_008696</name>
</gene>
<proteinExistence type="predicted"/>
<evidence type="ECO:0000313" key="3">
    <source>
        <dbReference type="EMBL" id="KAG7386418.1"/>
    </source>
</evidence>
<feature type="signal peptide" evidence="1">
    <location>
        <begin position="1"/>
        <end position="21"/>
    </location>
</feature>
<dbReference type="Proteomes" id="UP000693981">
    <property type="component" value="Unassembled WGS sequence"/>
</dbReference>
<dbReference type="EMBL" id="JAGDFL010000514">
    <property type="protein sequence ID" value="KAG7386418.1"/>
    <property type="molecule type" value="Genomic_DNA"/>
</dbReference>
<organism evidence="3 4">
    <name type="scientific">Phytophthora boehmeriae</name>
    <dbReference type="NCBI Taxonomy" id="109152"/>
    <lineage>
        <taxon>Eukaryota</taxon>
        <taxon>Sar</taxon>
        <taxon>Stramenopiles</taxon>
        <taxon>Oomycota</taxon>
        <taxon>Peronosporomycetes</taxon>
        <taxon>Peronosporales</taxon>
        <taxon>Peronosporaceae</taxon>
        <taxon>Phytophthora</taxon>
    </lineage>
</organism>
<evidence type="ECO:0000259" key="2">
    <source>
        <dbReference type="Pfam" id="PF18488"/>
    </source>
</evidence>
<evidence type="ECO:0000313" key="4">
    <source>
        <dbReference type="Proteomes" id="UP000693981"/>
    </source>
</evidence>
<reference evidence="3" key="1">
    <citation type="submission" date="2021-02" db="EMBL/GenBank/DDBJ databases">
        <authorList>
            <person name="Palmer J.M."/>
        </authorList>
    </citation>
    <scope>NUCLEOTIDE SEQUENCE</scope>
    <source>
        <strain evidence="3">SCRP23</strain>
    </source>
</reference>
<evidence type="ECO:0000256" key="1">
    <source>
        <dbReference type="SAM" id="SignalP"/>
    </source>
</evidence>
<dbReference type="Pfam" id="PF18488">
    <property type="entry name" value="WYL_3"/>
    <property type="match status" value="1"/>
</dbReference>
<dbReference type="AlphaFoldDB" id="A0A8T1W1K6"/>
<name>A0A8T1W1K6_9STRA</name>
<feature type="domain" description="PexRD2 WYL" evidence="2">
    <location>
        <begin position="75"/>
        <end position="136"/>
    </location>
</feature>
<dbReference type="InterPro" id="IPR040691">
    <property type="entry name" value="PexRD2_WYL"/>
</dbReference>
<keyword evidence="4" id="KW-1185">Reference proteome</keyword>